<keyword evidence="3" id="KW-0378">Hydrolase</keyword>
<dbReference type="PANTHER" id="PTHR30471:SF3">
    <property type="entry name" value="UPF0758 PROTEIN YEES-RELATED"/>
    <property type="match status" value="1"/>
</dbReference>
<accession>A0A9E2S9T9</accession>
<evidence type="ECO:0000313" key="8">
    <source>
        <dbReference type="Proteomes" id="UP000812270"/>
    </source>
</evidence>
<evidence type="ECO:0000256" key="2">
    <source>
        <dbReference type="ARBA" id="ARBA00022723"/>
    </source>
</evidence>
<dbReference type="EMBL" id="JAHSPG010000014">
    <property type="protein sequence ID" value="MBV4359108.1"/>
    <property type="molecule type" value="Genomic_DNA"/>
</dbReference>
<evidence type="ECO:0000313" key="7">
    <source>
        <dbReference type="EMBL" id="MBV4359108.1"/>
    </source>
</evidence>
<keyword evidence="5" id="KW-0482">Metalloprotease</keyword>
<dbReference type="Proteomes" id="UP000812270">
    <property type="component" value="Unassembled WGS sequence"/>
</dbReference>
<dbReference type="GO" id="GO:0008237">
    <property type="term" value="F:metallopeptidase activity"/>
    <property type="evidence" value="ECO:0007669"/>
    <property type="project" value="UniProtKB-KW"/>
</dbReference>
<dbReference type="GO" id="GO:0046872">
    <property type="term" value="F:metal ion binding"/>
    <property type="evidence" value="ECO:0007669"/>
    <property type="project" value="UniProtKB-KW"/>
</dbReference>
<name>A0A9E2S9T9_9BACT</name>
<keyword evidence="8" id="KW-1185">Reference proteome</keyword>
<evidence type="ECO:0000256" key="3">
    <source>
        <dbReference type="ARBA" id="ARBA00022801"/>
    </source>
</evidence>
<dbReference type="PANTHER" id="PTHR30471">
    <property type="entry name" value="DNA REPAIR PROTEIN RADC"/>
    <property type="match status" value="1"/>
</dbReference>
<feature type="domain" description="MPN" evidence="6">
    <location>
        <begin position="32"/>
        <end position="156"/>
    </location>
</feature>
<dbReference type="CDD" id="cd08071">
    <property type="entry name" value="MPN_DUF2466"/>
    <property type="match status" value="1"/>
</dbReference>
<comment type="caution">
    <text evidence="7">The sequence shown here is derived from an EMBL/GenBank/DDBJ whole genome shotgun (WGS) entry which is preliminary data.</text>
</comment>
<organism evidence="7 8">
    <name type="scientific">Pinibacter aurantiacus</name>
    <dbReference type="NCBI Taxonomy" id="2851599"/>
    <lineage>
        <taxon>Bacteria</taxon>
        <taxon>Pseudomonadati</taxon>
        <taxon>Bacteroidota</taxon>
        <taxon>Chitinophagia</taxon>
        <taxon>Chitinophagales</taxon>
        <taxon>Chitinophagaceae</taxon>
        <taxon>Pinibacter</taxon>
    </lineage>
</organism>
<dbReference type="InterPro" id="IPR001405">
    <property type="entry name" value="UPF0758"/>
</dbReference>
<dbReference type="AlphaFoldDB" id="A0A9E2S9T9"/>
<dbReference type="GO" id="GO:0006508">
    <property type="term" value="P:proteolysis"/>
    <property type="evidence" value="ECO:0007669"/>
    <property type="project" value="UniProtKB-KW"/>
</dbReference>
<evidence type="ECO:0000256" key="1">
    <source>
        <dbReference type="ARBA" id="ARBA00022670"/>
    </source>
</evidence>
<evidence type="ECO:0000259" key="6">
    <source>
        <dbReference type="PROSITE" id="PS50249"/>
    </source>
</evidence>
<keyword evidence="4" id="KW-0862">Zinc</keyword>
<keyword evidence="1" id="KW-0645">Protease</keyword>
<protein>
    <submittedName>
        <fullName evidence="7">JAB domain-containing protein</fullName>
    </submittedName>
</protein>
<keyword evidence="2" id="KW-0479">Metal-binding</keyword>
<proteinExistence type="predicted"/>
<dbReference type="PROSITE" id="PS50249">
    <property type="entry name" value="MPN"/>
    <property type="match status" value="1"/>
</dbReference>
<gene>
    <name evidence="7" type="ORF">KTO63_18210</name>
</gene>
<sequence length="156" mass="17148">MEKSANTTAWMKVSELEIVYKSKMRPSERPQIKGSHDAYKLFLDTWNLDKIELLEQFKVMALNHANRVLGICELSSGAISATIVDPKLVFGLLLKAGASGAIICHCHPSGNLKPSNSDVEMTHKICGGGKLLDIKILDHLIITMDNYYSFADSGAL</sequence>
<dbReference type="RefSeq" id="WP_217792980.1">
    <property type="nucleotide sequence ID" value="NZ_JAHSPG010000014.1"/>
</dbReference>
<dbReference type="InterPro" id="IPR037518">
    <property type="entry name" value="MPN"/>
</dbReference>
<reference evidence="7" key="1">
    <citation type="submission" date="2021-06" db="EMBL/GenBank/DDBJ databases">
        <authorList>
            <person name="Huq M.A."/>
        </authorList>
    </citation>
    <scope>NUCLEOTIDE SEQUENCE</scope>
    <source>
        <strain evidence="7">MAH-26</strain>
    </source>
</reference>
<dbReference type="InterPro" id="IPR025657">
    <property type="entry name" value="RadC_JAB"/>
</dbReference>
<evidence type="ECO:0000256" key="5">
    <source>
        <dbReference type="ARBA" id="ARBA00023049"/>
    </source>
</evidence>
<dbReference type="Pfam" id="PF04002">
    <property type="entry name" value="RadC"/>
    <property type="match status" value="1"/>
</dbReference>
<evidence type="ECO:0000256" key="4">
    <source>
        <dbReference type="ARBA" id="ARBA00022833"/>
    </source>
</evidence>